<evidence type="ECO:0000313" key="8">
    <source>
        <dbReference type="EMBL" id="KAF6075211.1"/>
    </source>
</evidence>
<evidence type="ECO:0000313" key="9">
    <source>
        <dbReference type="Proteomes" id="UP000664940"/>
    </source>
</evidence>
<dbReference type="Gene3D" id="1.20.1250.20">
    <property type="entry name" value="MFS general substrate transporter like domains"/>
    <property type="match status" value="1"/>
</dbReference>
<feature type="transmembrane region" description="Helical" evidence="7">
    <location>
        <begin position="202"/>
        <end position="224"/>
    </location>
</feature>
<feature type="transmembrane region" description="Helical" evidence="7">
    <location>
        <begin position="114"/>
        <end position="135"/>
    </location>
</feature>
<comment type="similarity">
    <text evidence="2">Belongs to the major facilitator superfamily.</text>
</comment>
<gene>
    <name evidence="8" type="ORF">HJG60_012946</name>
</gene>
<dbReference type="FunFam" id="1.20.1250.20:FF:000200">
    <property type="entry name" value="Major facilitator superfamily domain-containing protein 4A"/>
    <property type="match status" value="1"/>
</dbReference>
<dbReference type="GO" id="GO:0016020">
    <property type="term" value="C:membrane"/>
    <property type="evidence" value="ECO:0007669"/>
    <property type="project" value="UniProtKB-SubCell"/>
</dbReference>
<accession>A0A833YLM8</accession>
<dbReference type="AlphaFoldDB" id="A0A833YLM8"/>
<comment type="caution">
    <text evidence="8">The sequence shown here is derived from an EMBL/GenBank/DDBJ whole genome shotgun (WGS) entry which is preliminary data.</text>
</comment>
<feature type="transmembrane region" description="Helical" evidence="7">
    <location>
        <begin position="73"/>
        <end position="94"/>
    </location>
</feature>
<keyword evidence="4 7" id="KW-1133">Transmembrane helix</keyword>
<protein>
    <recommendedName>
        <fullName evidence="6">Major facilitator superfamily domain-containing protein 4A</fullName>
    </recommendedName>
</protein>
<name>A0A833YLM8_9CHIR</name>
<feature type="transmembrane region" description="Helical" evidence="7">
    <location>
        <begin position="142"/>
        <end position="161"/>
    </location>
</feature>
<evidence type="ECO:0000256" key="1">
    <source>
        <dbReference type="ARBA" id="ARBA00004141"/>
    </source>
</evidence>
<keyword evidence="3 7" id="KW-0812">Transmembrane</keyword>
<dbReference type="InterPro" id="IPR036259">
    <property type="entry name" value="MFS_trans_sf"/>
</dbReference>
<dbReference type="EMBL" id="JABVXQ010000015">
    <property type="protein sequence ID" value="KAF6075211.1"/>
    <property type="molecule type" value="Genomic_DNA"/>
</dbReference>
<evidence type="ECO:0000256" key="2">
    <source>
        <dbReference type="ARBA" id="ARBA00008335"/>
    </source>
</evidence>
<organism evidence="8 9">
    <name type="scientific">Phyllostomus discolor</name>
    <name type="common">pale spear-nosed bat</name>
    <dbReference type="NCBI Taxonomy" id="89673"/>
    <lineage>
        <taxon>Eukaryota</taxon>
        <taxon>Metazoa</taxon>
        <taxon>Chordata</taxon>
        <taxon>Craniata</taxon>
        <taxon>Vertebrata</taxon>
        <taxon>Euteleostomi</taxon>
        <taxon>Mammalia</taxon>
        <taxon>Eutheria</taxon>
        <taxon>Laurasiatheria</taxon>
        <taxon>Chiroptera</taxon>
        <taxon>Yangochiroptera</taxon>
        <taxon>Phyllostomidae</taxon>
        <taxon>Phyllostominae</taxon>
        <taxon>Phyllostomus</taxon>
    </lineage>
</organism>
<feature type="transmembrane region" description="Helical" evidence="7">
    <location>
        <begin position="230"/>
        <end position="253"/>
    </location>
</feature>
<evidence type="ECO:0000256" key="3">
    <source>
        <dbReference type="ARBA" id="ARBA00022692"/>
    </source>
</evidence>
<evidence type="ECO:0000256" key="4">
    <source>
        <dbReference type="ARBA" id="ARBA00022989"/>
    </source>
</evidence>
<reference evidence="8 9" key="1">
    <citation type="journal article" date="2020" name="Nature">
        <title>Six reference-quality genomes reveal evolution of bat adaptations.</title>
        <authorList>
            <person name="Jebb D."/>
            <person name="Huang Z."/>
            <person name="Pippel M."/>
            <person name="Hughes G.M."/>
            <person name="Lavrichenko K."/>
            <person name="Devanna P."/>
            <person name="Winkler S."/>
            <person name="Jermiin L.S."/>
            <person name="Skirmuntt E.C."/>
            <person name="Katzourakis A."/>
            <person name="Burkitt-Gray L."/>
            <person name="Ray D.A."/>
            <person name="Sullivan K.A.M."/>
            <person name="Roscito J.G."/>
            <person name="Kirilenko B.M."/>
            <person name="Davalos L.M."/>
            <person name="Corthals A.P."/>
            <person name="Power M.L."/>
            <person name="Jones G."/>
            <person name="Ransome R.D."/>
            <person name="Dechmann D.K.N."/>
            <person name="Locatelli A.G."/>
            <person name="Puechmaille S.J."/>
            <person name="Fedrigo O."/>
            <person name="Jarvis E.D."/>
            <person name="Hiller M."/>
            <person name="Vernes S.C."/>
            <person name="Myers E.W."/>
            <person name="Teeling E.C."/>
        </authorList>
    </citation>
    <scope>NUCLEOTIDE SEQUENCE [LARGE SCALE GENOMIC DNA]</scope>
    <source>
        <strain evidence="8">Bat1K_MPI-CBG_1</strain>
    </source>
</reference>
<evidence type="ECO:0000256" key="6">
    <source>
        <dbReference type="ARBA" id="ARBA00040840"/>
    </source>
</evidence>
<dbReference type="PANTHER" id="PTHR23121:SF10">
    <property type="entry name" value="MAJOR FACILITATOR SUPERFAMILY DOMAIN-CONTAINING PROTEIN 4A"/>
    <property type="match status" value="1"/>
</dbReference>
<comment type="subcellular location">
    <subcellularLocation>
        <location evidence="1">Membrane</location>
        <topology evidence="1">Multi-pass membrane protein</topology>
    </subcellularLocation>
</comment>
<evidence type="ECO:0000256" key="7">
    <source>
        <dbReference type="SAM" id="Phobius"/>
    </source>
</evidence>
<dbReference type="GO" id="GO:0022857">
    <property type="term" value="F:transmembrane transporter activity"/>
    <property type="evidence" value="ECO:0007669"/>
    <property type="project" value="InterPro"/>
</dbReference>
<dbReference type="Pfam" id="PF07690">
    <property type="entry name" value="MFS_1"/>
    <property type="match status" value="1"/>
</dbReference>
<dbReference type="PANTHER" id="PTHR23121">
    <property type="entry name" value="SODIUM-DEPENDENT GLUCOSE TRANSPORTER 1"/>
    <property type="match status" value="1"/>
</dbReference>
<sequence>MAVLFLLSKERLLTCCPQRRPLLLSADELALETQPPEKEDTSSLPPKIPSHPAHEDLFSCCQRTNFRGAPCSFFAIHIVAALVLFMMDGITGVYSTFVYSYAVEKPLSVGHKVAGYLPSLFWGFITLGHLVSIPISSRMKPATMVCINVVGVVVTYLVLLALPYNIIFLYVGTASLGLFLSSTFPSMLAYTEDALQYKGCATTVLVTGAGIGEMALQMLVGWIFQAQGSYSFLVCGVIFGCLAFAFYILLLFFHRMHPGLSSVLTQDKPLGVESSECYQR</sequence>
<dbReference type="InterPro" id="IPR011701">
    <property type="entry name" value="MFS"/>
</dbReference>
<dbReference type="Proteomes" id="UP000664940">
    <property type="component" value="Unassembled WGS sequence"/>
</dbReference>
<proteinExistence type="inferred from homology"/>
<evidence type="ECO:0000256" key="5">
    <source>
        <dbReference type="ARBA" id="ARBA00023136"/>
    </source>
</evidence>
<keyword evidence="5 7" id="KW-0472">Membrane</keyword>
<dbReference type="SUPFAM" id="SSF103473">
    <property type="entry name" value="MFS general substrate transporter"/>
    <property type="match status" value="1"/>
</dbReference>